<dbReference type="Proteomes" id="UP001283361">
    <property type="component" value="Unassembled WGS sequence"/>
</dbReference>
<evidence type="ECO:0000313" key="1">
    <source>
        <dbReference type="EMBL" id="KAK3696227.1"/>
    </source>
</evidence>
<accession>A0AAE0XM21</accession>
<organism evidence="1 2">
    <name type="scientific">Elysia crispata</name>
    <name type="common">lettuce slug</name>
    <dbReference type="NCBI Taxonomy" id="231223"/>
    <lineage>
        <taxon>Eukaryota</taxon>
        <taxon>Metazoa</taxon>
        <taxon>Spiralia</taxon>
        <taxon>Lophotrochozoa</taxon>
        <taxon>Mollusca</taxon>
        <taxon>Gastropoda</taxon>
        <taxon>Heterobranchia</taxon>
        <taxon>Euthyneura</taxon>
        <taxon>Panpulmonata</taxon>
        <taxon>Sacoglossa</taxon>
        <taxon>Placobranchoidea</taxon>
        <taxon>Plakobranchidae</taxon>
        <taxon>Elysia</taxon>
    </lineage>
</organism>
<reference evidence="1" key="1">
    <citation type="journal article" date="2023" name="G3 (Bethesda)">
        <title>A reference genome for the long-term kleptoplast-retaining sea slug Elysia crispata morphotype clarki.</title>
        <authorList>
            <person name="Eastman K.E."/>
            <person name="Pendleton A.L."/>
            <person name="Shaikh M.A."/>
            <person name="Suttiyut T."/>
            <person name="Ogas R."/>
            <person name="Tomko P."/>
            <person name="Gavelis G."/>
            <person name="Widhalm J.R."/>
            <person name="Wisecaver J.H."/>
        </authorList>
    </citation>
    <scope>NUCLEOTIDE SEQUENCE</scope>
    <source>
        <strain evidence="1">ECLA1</strain>
    </source>
</reference>
<evidence type="ECO:0000313" key="2">
    <source>
        <dbReference type="Proteomes" id="UP001283361"/>
    </source>
</evidence>
<dbReference type="EMBL" id="JAWDGP010008052">
    <property type="protein sequence ID" value="KAK3696227.1"/>
    <property type="molecule type" value="Genomic_DNA"/>
</dbReference>
<proteinExistence type="predicted"/>
<keyword evidence="2" id="KW-1185">Reference proteome</keyword>
<sequence length="167" mass="18723">MSSSAVSTMAHEDRPNFIRRKLKPFLQTIFMSPDTENNDWVFRVLDLARVSGSLQKNLATAAATSIAFRLAWPRSPDKEKVIQHQCEDLSLDLVPLSETILTSCLWVAWVPVKPIGNHSSEINNGFYGRNMGPSVPVILKKYDGVRTHDEKSNILGHTLYFLTLSAP</sequence>
<dbReference type="AlphaFoldDB" id="A0AAE0XM21"/>
<comment type="caution">
    <text evidence="1">The sequence shown here is derived from an EMBL/GenBank/DDBJ whole genome shotgun (WGS) entry which is preliminary data.</text>
</comment>
<protein>
    <submittedName>
        <fullName evidence="1">Uncharacterized protein</fullName>
    </submittedName>
</protein>
<name>A0AAE0XM21_9GAST</name>
<gene>
    <name evidence="1" type="ORF">RRG08_027670</name>
</gene>